<feature type="transmembrane region" description="Helical" evidence="4">
    <location>
        <begin position="41"/>
        <end position="71"/>
    </location>
</feature>
<dbReference type="GeneID" id="116200571"/>
<reference evidence="6 8" key="3">
    <citation type="submission" date="2017-11" db="EMBL/GenBank/DDBJ databases">
        <title>De-novo sequencing of pomegranate (Punica granatum L.) genome.</title>
        <authorList>
            <person name="Akparov Z."/>
            <person name="Amiraslanov A."/>
            <person name="Hajiyeva S."/>
            <person name="Abbasov M."/>
            <person name="Kaur K."/>
            <person name="Hamwieh A."/>
            <person name="Solovyev V."/>
            <person name="Salamov A."/>
            <person name="Braich B."/>
            <person name="Kosarev P."/>
            <person name="Mahmoud A."/>
            <person name="Hajiyev E."/>
            <person name="Babayeva S."/>
            <person name="Izzatullayeva V."/>
            <person name="Mammadov A."/>
            <person name="Mammadov A."/>
            <person name="Sharifova S."/>
            <person name="Ojaghi J."/>
            <person name="Eynullazada K."/>
            <person name="Bayramov B."/>
            <person name="Abdulazimova A."/>
            <person name="Shahmuradov I."/>
        </authorList>
    </citation>
    <scope>NUCLEOTIDE SEQUENCE [LARGE SCALE GENOMIC DNA]</scope>
    <source>
        <strain evidence="6">AG2017</strain>
        <strain evidence="8">cv. AG2017</strain>
        <tissue evidence="6">Leaf</tissue>
    </source>
</reference>
<feature type="transmembrane region" description="Helical" evidence="4">
    <location>
        <begin position="12"/>
        <end position="35"/>
    </location>
</feature>
<evidence type="ECO:0000256" key="1">
    <source>
        <dbReference type="ARBA" id="ARBA00022448"/>
    </source>
</evidence>
<dbReference type="GO" id="GO:0015250">
    <property type="term" value="F:water channel activity"/>
    <property type="evidence" value="ECO:0007669"/>
    <property type="project" value="InterPro"/>
</dbReference>
<evidence type="ECO:0000256" key="2">
    <source>
        <dbReference type="ARBA" id="ARBA00022737"/>
    </source>
</evidence>
<dbReference type="PANTHER" id="PTHR46739:SF3">
    <property type="entry name" value="AQUAPORIN SIP1-1"/>
    <property type="match status" value="1"/>
</dbReference>
<accession>A0A218WKR8</accession>
<evidence type="ECO:0000256" key="3">
    <source>
        <dbReference type="SAM" id="MobiDB-lite"/>
    </source>
</evidence>
<evidence type="ECO:0000313" key="6">
    <source>
        <dbReference type="EMBL" id="PKI32356.1"/>
    </source>
</evidence>
<gene>
    <name evidence="5" type="ORF">CDL15_Pgr026526</name>
    <name evidence="6" type="ORF">CRG98_047253</name>
</gene>
<organism evidence="5 7">
    <name type="scientific">Punica granatum</name>
    <name type="common">Pomegranate</name>
    <dbReference type="NCBI Taxonomy" id="22663"/>
    <lineage>
        <taxon>Eukaryota</taxon>
        <taxon>Viridiplantae</taxon>
        <taxon>Streptophyta</taxon>
        <taxon>Embryophyta</taxon>
        <taxon>Tracheophyta</taxon>
        <taxon>Spermatophyta</taxon>
        <taxon>Magnoliopsida</taxon>
        <taxon>eudicotyledons</taxon>
        <taxon>Gunneridae</taxon>
        <taxon>Pentapetalae</taxon>
        <taxon>rosids</taxon>
        <taxon>malvids</taxon>
        <taxon>Myrtales</taxon>
        <taxon>Lythraceae</taxon>
        <taxon>Punica</taxon>
    </lineage>
</organism>
<dbReference type="InterPro" id="IPR044222">
    <property type="entry name" value="SIP1-1/2-like"/>
</dbReference>
<comment type="caution">
    <text evidence="5">The sequence shown here is derived from an EMBL/GenBank/DDBJ whole genome shotgun (WGS) entry which is preliminary data.</text>
</comment>
<keyword evidence="2" id="KW-0677">Repeat</keyword>
<dbReference type="EMBL" id="MTKT01003950">
    <property type="protein sequence ID" value="OWM73427.1"/>
    <property type="molecule type" value="Genomic_DNA"/>
</dbReference>
<protein>
    <submittedName>
        <fullName evidence="5">Uncharacterized protein</fullName>
    </submittedName>
</protein>
<evidence type="ECO:0000256" key="4">
    <source>
        <dbReference type="SAM" id="Phobius"/>
    </source>
</evidence>
<keyword evidence="4" id="KW-1133">Transmembrane helix</keyword>
<evidence type="ECO:0000313" key="7">
    <source>
        <dbReference type="Proteomes" id="UP000197138"/>
    </source>
</evidence>
<dbReference type="AlphaFoldDB" id="A0A218WKR8"/>
<reference evidence="7" key="1">
    <citation type="journal article" date="2017" name="Plant J.">
        <title>The pomegranate (Punica granatum L.) genome and the genomics of punicalagin biosynthesis.</title>
        <authorList>
            <person name="Qin G."/>
            <person name="Xu C."/>
            <person name="Ming R."/>
            <person name="Tang H."/>
            <person name="Guyot R."/>
            <person name="Kramer E.M."/>
            <person name="Hu Y."/>
            <person name="Yi X."/>
            <person name="Qi Y."/>
            <person name="Xu X."/>
            <person name="Gao Z."/>
            <person name="Pan H."/>
            <person name="Jian J."/>
            <person name="Tian Y."/>
            <person name="Yue Z."/>
            <person name="Xu Y."/>
        </authorList>
    </citation>
    <scope>NUCLEOTIDE SEQUENCE [LARGE SCALE GENOMIC DNA]</scope>
    <source>
        <strain evidence="7">cv. Dabenzi</strain>
    </source>
</reference>
<dbReference type="PANTHER" id="PTHR46739">
    <property type="entry name" value="AQUAPORIN SIP1-1"/>
    <property type="match status" value="1"/>
</dbReference>
<proteinExistence type="predicted"/>
<reference evidence="5" key="2">
    <citation type="submission" date="2017-06" db="EMBL/GenBank/DDBJ databases">
        <title>The pomegranate genome and the genomics of punicalagin biosynthesis.</title>
        <authorList>
            <person name="Xu C."/>
        </authorList>
    </citation>
    <scope>NUCLEOTIDE SEQUENCE [LARGE SCALE GENOMIC DNA]</scope>
    <source>
        <tissue evidence="5">Fresh leaf</tissue>
    </source>
</reference>
<dbReference type="EMBL" id="PGOL01007793">
    <property type="protein sequence ID" value="PKI32356.1"/>
    <property type="molecule type" value="Genomic_DNA"/>
</dbReference>
<feature type="region of interest" description="Disordered" evidence="3">
    <location>
        <begin position="94"/>
        <end position="113"/>
    </location>
</feature>
<keyword evidence="4" id="KW-0472">Membrane</keyword>
<dbReference type="Proteomes" id="UP000197138">
    <property type="component" value="Unassembled WGS sequence"/>
</dbReference>
<dbReference type="STRING" id="22663.A0A218WKR8"/>
<name>A0A218WKR8_PUNGR</name>
<sequence>MGAIKPAVADRIMTFGWVFCTSTLGAATMVITFLLGLNQDVLLWASLAITMALVFVLVIVFEVIGGAIGGACSTPPPQRRSTRISRGRWTGTCQVKQRGAGGGTVEGEEEDDE</sequence>
<evidence type="ECO:0000313" key="8">
    <source>
        <dbReference type="Proteomes" id="UP000233551"/>
    </source>
</evidence>
<keyword evidence="4" id="KW-0812">Transmembrane</keyword>
<dbReference type="Proteomes" id="UP000233551">
    <property type="component" value="Unassembled WGS sequence"/>
</dbReference>
<evidence type="ECO:0000313" key="5">
    <source>
        <dbReference type="EMBL" id="OWM73427.1"/>
    </source>
</evidence>
<keyword evidence="1" id="KW-0813">Transport</keyword>
<keyword evidence="8" id="KW-1185">Reference proteome</keyword>